<dbReference type="GO" id="GO:0050346">
    <property type="term" value="F:trans-L-3-hydroxyproline dehydratase activity"/>
    <property type="evidence" value="ECO:0007669"/>
    <property type="project" value="UniProtKB-EC"/>
</dbReference>
<dbReference type="HOGENOM" id="CLU_036729_0_0_1"/>
<evidence type="ECO:0000313" key="4">
    <source>
        <dbReference type="EMBL" id="EDO30757.1"/>
    </source>
</evidence>
<organism evidence="4 5">
    <name type="scientific">Nematostella vectensis</name>
    <name type="common">Starlet sea anemone</name>
    <dbReference type="NCBI Taxonomy" id="45351"/>
    <lineage>
        <taxon>Eukaryota</taxon>
        <taxon>Metazoa</taxon>
        <taxon>Cnidaria</taxon>
        <taxon>Anthozoa</taxon>
        <taxon>Hexacorallia</taxon>
        <taxon>Actiniaria</taxon>
        <taxon>Edwardsiidae</taxon>
        <taxon>Nematostella</taxon>
    </lineage>
</organism>
<dbReference type="Pfam" id="PF05544">
    <property type="entry name" value="Pro_racemase"/>
    <property type="match status" value="1"/>
</dbReference>
<reference evidence="4 5" key="1">
    <citation type="journal article" date="2007" name="Science">
        <title>Sea anemone genome reveals ancestral eumetazoan gene repertoire and genomic organization.</title>
        <authorList>
            <person name="Putnam N.H."/>
            <person name="Srivastava M."/>
            <person name="Hellsten U."/>
            <person name="Dirks B."/>
            <person name="Chapman J."/>
            <person name="Salamov A."/>
            <person name="Terry A."/>
            <person name="Shapiro H."/>
            <person name="Lindquist E."/>
            <person name="Kapitonov V.V."/>
            <person name="Jurka J."/>
            <person name="Genikhovich G."/>
            <person name="Grigoriev I.V."/>
            <person name="Lucas S.M."/>
            <person name="Steele R.E."/>
            <person name="Finnerty J.R."/>
            <person name="Technau U."/>
            <person name="Martindale M.Q."/>
            <person name="Rokhsar D.S."/>
        </authorList>
    </citation>
    <scope>NUCLEOTIDE SEQUENCE [LARGE SCALE GENOMIC DNA]</scope>
    <source>
        <strain evidence="5">CH2 X CH6</strain>
    </source>
</reference>
<sequence length="358" mass="39019">MSELSDLEDGGVYSLEEGIQIRTVEMHTGGEPLRIITSGYPEIKGETILQKRRFVRDNLDYLRKMLMLEPRGHADMYGALLVEPDAENADMAVLFLHNEGYGLMCGHAIIALGRYAVDTGVVAVDTGSSSYGEVPVFIQCPCGVVKAFVELCEGKSGKVRFVSVPAFAFAIDLVVETDKYGPVKLDIGYGGAFYAIVSGDKLGLDVKTCKVRDAIDAAAVISRAVKNQVKLTHPDSPDLAFLYGVIITDSNDRYSDDPDDCTKNITVFADNAVDRCPCGSGTTARIAVQYAKQLIGLNQLRLFEGMSRSKFGGRVLKETKCGEFDAVHVEVAGHAFYTGSCSFRVEKDDDLKYGFLLK</sequence>
<dbReference type="PANTHER" id="PTHR33442">
    <property type="entry name" value="TRANS-3-HYDROXY-L-PROLINE DEHYDRATASE"/>
    <property type="match status" value="1"/>
</dbReference>
<dbReference type="FunFam" id="3.10.310.10:FF:000003">
    <property type="entry name" value="Proline racemase"/>
    <property type="match status" value="1"/>
</dbReference>
<name>A7SZV9_NEMVE</name>
<dbReference type="GO" id="GO:0016836">
    <property type="term" value="F:hydro-lyase activity"/>
    <property type="evidence" value="ECO:0000318"/>
    <property type="project" value="GO_Central"/>
</dbReference>
<dbReference type="KEGG" id="nve:5501579"/>
<evidence type="ECO:0000313" key="5">
    <source>
        <dbReference type="Proteomes" id="UP000001593"/>
    </source>
</evidence>
<comment type="catalytic activity">
    <reaction evidence="1">
        <text>trans-3-hydroxy-L-proline = 1-pyrroline-2-carboxylate + H2O</text>
        <dbReference type="Rhea" id="RHEA:10320"/>
        <dbReference type="ChEBI" id="CHEBI:15377"/>
        <dbReference type="ChEBI" id="CHEBI:39785"/>
        <dbReference type="ChEBI" id="CHEBI:57938"/>
        <dbReference type="EC" id="4.2.1.77"/>
    </reaction>
</comment>
<accession>A7SZV9</accession>
<evidence type="ECO:0000256" key="2">
    <source>
        <dbReference type="ARBA" id="ARBA00007529"/>
    </source>
</evidence>
<dbReference type="STRING" id="45351.A7SZV9"/>
<evidence type="ECO:0000256" key="1">
    <source>
        <dbReference type="ARBA" id="ARBA00001148"/>
    </source>
</evidence>
<dbReference type="OMA" id="ERRAYCM"/>
<gene>
    <name evidence="4" type="ORF">NEMVEDRAFT_v1g231235</name>
</gene>
<dbReference type="eggNOG" id="ENOG502QRPF">
    <property type="taxonomic scope" value="Eukaryota"/>
</dbReference>
<dbReference type="AlphaFoldDB" id="A7SZV9"/>
<dbReference type="Proteomes" id="UP000001593">
    <property type="component" value="Unassembled WGS sequence"/>
</dbReference>
<dbReference type="Gene3D" id="3.10.310.10">
    <property type="entry name" value="Diaminopimelate Epimerase, Chain A, domain 1"/>
    <property type="match status" value="2"/>
</dbReference>
<dbReference type="InParanoid" id="A7SZV9"/>
<dbReference type="PANTHER" id="PTHR33442:SF1">
    <property type="entry name" value="TRANS-3-HYDROXY-L-PROLINE DEHYDRATASE"/>
    <property type="match status" value="1"/>
</dbReference>
<dbReference type="SUPFAM" id="SSF54506">
    <property type="entry name" value="Diaminopimelate epimerase-like"/>
    <property type="match status" value="1"/>
</dbReference>
<protein>
    <recommendedName>
        <fullName evidence="3">trans-L-3-hydroxyproline dehydratase</fullName>
        <ecNumber evidence="3">4.2.1.77</ecNumber>
    </recommendedName>
</protein>
<dbReference type="EMBL" id="DS469986">
    <property type="protein sequence ID" value="EDO30757.1"/>
    <property type="molecule type" value="Genomic_DNA"/>
</dbReference>
<keyword evidence="5" id="KW-1185">Reference proteome</keyword>
<dbReference type="EC" id="4.2.1.77" evidence="3"/>
<evidence type="ECO:0000256" key="3">
    <source>
        <dbReference type="ARBA" id="ARBA00013105"/>
    </source>
</evidence>
<dbReference type="PhylomeDB" id="A7SZV9"/>
<comment type="similarity">
    <text evidence="2">Belongs to the proline racemase family.</text>
</comment>
<dbReference type="PIRSF" id="PIRSF029792">
    <property type="entry name" value="Pro_racemase"/>
    <property type="match status" value="1"/>
</dbReference>
<proteinExistence type="inferred from homology"/>
<dbReference type="SFLD" id="SFLDS00028">
    <property type="entry name" value="Proline_Racemase"/>
    <property type="match status" value="1"/>
</dbReference>
<dbReference type="InterPro" id="IPR008794">
    <property type="entry name" value="Pro_racemase_fam"/>
</dbReference>